<proteinExistence type="predicted"/>
<evidence type="ECO:0000259" key="3">
    <source>
        <dbReference type="PROSITE" id="PS51186"/>
    </source>
</evidence>
<dbReference type="Gene3D" id="3.40.630.30">
    <property type="match status" value="1"/>
</dbReference>
<comment type="caution">
    <text evidence="4">The sequence shown here is derived from an EMBL/GenBank/DDBJ whole genome shotgun (WGS) entry which is preliminary data.</text>
</comment>
<name>A0ABV1HRW5_9FIRM</name>
<dbReference type="RefSeq" id="WP_349230556.1">
    <property type="nucleotide sequence ID" value="NZ_JBBMFJ010000057.1"/>
</dbReference>
<dbReference type="Pfam" id="PF13508">
    <property type="entry name" value="Acetyltransf_7"/>
    <property type="match status" value="1"/>
</dbReference>
<evidence type="ECO:0000313" key="5">
    <source>
        <dbReference type="Proteomes" id="UP001437460"/>
    </source>
</evidence>
<dbReference type="PANTHER" id="PTHR43800:SF1">
    <property type="entry name" value="PEPTIDYL-LYSINE N-ACETYLTRANSFERASE YJAB"/>
    <property type="match status" value="1"/>
</dbReference>
<dbReference type="PANTHER" id="PTHR43800">
    <property type="entry name" value="PEPTIDYL-LYSINE N-ACETYLTRANSFERASE YJAB"/>
    <property type="match status" value="1"/>
</dbReference>
<dbReference type="PROSITE" id="PS51186">
    <property type="entry name" value="GNAT"/>
    <property type="match status" value="1"/>
</dbReference>
<dbReference type="EMBL" id="JBBMFJ010000057">
    <property type="protein sequence ID" value="MEQ2564572.1"/>
    <property type="molecule type" value="Genomic_DNA"/>
</dbReference>
<keyword evidence="1 4" id="KW-0808">Transferase</keyword>
<evidence type="ECO:0000256" key="1">
    <source>
        <dbReference type="ARBA" id="ARBA00022679"/>
    </source>
</evidence>
<dbReference type="GO" id="GO:0016746">
    <property type="term" value="F:acyltransferase activity"/>
    <property type="evidence" value="ECO:0007669"/>
    <property type="project" value="UniProtKB-KW"/>
</dbReference>
<organism evidence="4 5">
    <name type="scientific">Ventrimonas faecis</name>
    <dbReference type="NCBI Taxonomy" id="3133170"/>
    <lineage>
        <taxon>Bacteria</taxon>
        <taxon>Bacillati</taxon>
        <taxon>Bacillota</taxon>
        <taxon>Clostridia</taxon>
        <taxon>Lachnospirales</taxon>
        <taxon>Lachnospiraceae</taxon>
        <taxon>Ventrimonas</taxon>
    </lineage>
</organism>
<keyword evidence="5" id="KW-1185">Reference proteome</keyword>
<reference evidence="4 5" key="1">
    <citation type="submission" date="2024-03" db="EMBL/GenBank/DDBJ databases">
        <title>Human intestinal bacterial collection.</title>
        <authorList>
            <person name="Pauvert C."/>
            <person name="Hitch T.C.A."/>
            <person name="Clavel T."/>
        </authorList>
    </citation>
    <scope>NUCLEOTIDE SEQUENCE [LARGE SCALE GENOMIC DNA]</scope>
    <source>
        <strain evidence="4 5">CLA-AP-H27</strain>
    </source>
</reference>
<evidence type="ECO:0000256" key="2">
    <source>
        <dbReference type="ARBA" id="ARBA00023315"/>
    </source>
</evidence>
<dbReference type="CDD" id="cd04301">
    <property type="entry name" value="NAT_SF"/>
    <property type="match status" value="1"/>
</dbReference>
<sequence length="142" mass="16751">MIRKLQKADINSVADIWLDTNLKAHKFIPAQYWKNNFELVKELLSQAEVYVYESDQEIQGFIGLNGKYIEGIFVSDKLQSQGIGKHLLDYAKAKKTKLHLNVYQKNIRAIRFYQREKFEIQCESLDEATGEKDYVMVWDREK</sequence>
<dbReference type="SUPFAM" id="SSF55729">
    <property type="entry name" value="Acyl-CoA N-acyltransferases (Nat)"/>
    <property type="match status" value="1"/>
</dbReference>
<protein>
    <submittedName>
        <fullName evidence="4">GNAT family N-acetyltransferase</fullName>
        <ecNumber evidence="4">2.3.1.-</ecNumber>
    </submittedName>
</protein>
<dbReference type="InterPro" id="IPR000182">
    <property type="entry name" value="GNAT_dom"/>
</dbReference>
<dbReference type="Proteomes" id="UP001437460">
    <property type="component" value="Unassembled WGS sequence"/>
</dbReference>
<dbReference type="EC" id="2.3.1.-" evidence="4"/>
<keyword evidence="2 4" id="KW-0012">Acyltransferase</keyword>
<dbReference type="InterPro" id="IPR016181">
    <property type="entry name" value="Acyl_CoA_acyltransferase"/>
</dbReference>
<evidence type="ECO:0000313" key="4">
    <source>
        <dbReference type="EMBL" id="MEQ2564572.1"/>
    </source>
</evidence>
<accession>A0ABV1HRW5</accession>
<gene>
    <name evidence="4" type="ORF">WMO41_15600</name>
</gene>
<feature type="domain" description="N-acetyltransferase" evidence="3">
    <location>
        <begin position="1"/>
        <end position="141"/>
    </location>
</feature>